<evidence type="ECO:0000313" key="8">
    <source>
        <dbReference type="EMBL" id="MBS4193682.1"/>
    </source>
</evidence>
<keyword evidence="4" id="KW-0233">DNA recombination</keyword>
<organism evidence="8 9">
    <name type="scientific">Lederbergia citri</name>
    <dbReference type="NCBI Taxonomy" id="2833580"/>
    <lineage>
        <taxon>Bacteria</taxon>
        <taxon>Bacillati</taxon>
        <taxon>Bacillota</taxon>
        <taxon>Bacilli</taxon>
        <taxon>Bacillales</taxon>
        <taxon>Bacillaceae</taxon>
        <taxon>Lederbergia</taxon>
    </lineage>
</organism>
<comment type="similarity">
    <text evidence="1">Belongs to the 'phage' integrase family.</text>
</comment>
<dbReference type="InterPro" id="IPR002104">
    <property type="entry name" value="Integrase_catalytic"/>
</dbReference>
<dbReference type="InterPro" id="IPR011010">
    <property type="entry name" value="DNA_brk_join_enz"/>
</dbReference>
<evidence type="ECO:0000256" key="3">
    <source>
        <dbReference type="ARBA" id="ARBA00023125"/>
    </source>
</evidence>
<proteinExistence type="inferred from homology"/>
<evidence type="ECO:0000259" key="7">
    <source>
        <dbReference type="PROSITE" id="PS51900"/>
    </source>
</evidence>
<dbReference type="InterPro" id="IPR050090">
    <property type="entry name" value="Tyrosine_recombinase_XerCD"/>
</dbReference>
<evidence type="ECO:0000256" key="4">
    <source>
        <dbReference type="ARBA" id="ARBA00023172"/>
    </source>
</evidence>
<keyword evidence="9" id="KW-1185">Reference proteome</keyword>
<dbReference type="CDD" id="cd01189">
    <property type="entry name" value="INT_ICEBs1_C_like"/>
    <property type="match status" value="1"/>
</dbReference>
<accession>A0A942YEP8</accession>
<dbReference type="GO" id="GO:0006310">
    <property type="term" value="P:DNA recombination"/>
    <property type="evidence" value="ECO:0007669"/>
    <property type="project" value="UniProtKB-KW"/>
</dbReference>
<dbReference type="PROSITE" id="PS51898">
    <property type="entry name" value="TYR_RECOMBINASE"/>
    <property type="match status" value="1"/>
</dbReference>
<dbReference type="InterPro" id="IPR044068">
    <property type="entry name" value="CB"/>
</dbReference>
<sequence length="370" mass="43642">MPQYKHKDRSKKEDLLWYFEYQYKGIRRKQSGFKDRDDARDAETADREKLKRQLSGDYEIEDNMAEHIQVWLNGRRNLSDNTRSVYQMQLDTHIKPFFNKKAVNQIKATDVQLFLNSLYDKNLSSATVKKAYNIVNKYYNDLLKRQEIKYNPCNGVEKPKETNKKIEVLDEKELKELLEFAEGYTRYAFAFRLASHTGLRRGELLALQWRDIDLDRKTINVRKRLVRAAMGTDRYMQEGTKTSIGRFVAFSEQMKQDIIKHKEMQKIEQETNKYEDNDLVIATQNGKFLSVDNFSRIFRHTLKSSPVNKTLSFHAIRHTHATLMLKAGVQMKVVSERLGHSSIKITMDTYAHLLPSMETEAIEKFERLFE</sequence>
<dbReference type="Pfam" id="PF00589">
    <property type="entry name" value="Phage_integrase"/>
    <property type="match status" value="1"/>
</dbReference>
<feature type="domain" description="Tyr recombinase" evidence="6">
    <location>
        <begin position="164"/>
        <end position="363"/>
    </location>
</feature>
<dbReference type="PANTHER" id="PTHR30349">
    <property type="entry name" value="PHAGE INTEGRASE-RELATED"/>
    <property type="match status" value="1"/>
</dbReference>
<dbReference type="InterPro" id="IPR004107">
    <property type="entry name" value="Integrase_SAM-like_N"/>
</dbReference>
<dbReference type="PANTHER" id="PTHR30349:SF41">
    <property type="entry name" value="INTEGRASE_RECOMBINASE PROTEIN MJ0367-RELATED"/>
    <property type="match status" value="1"/>
</dbReference>
<keyword evidence="3 5" id="KW-0238">DNA-binding</keyword>
<evidence type="ECO:0000313" key="9">
    <source>
        <dbReference type="Proteomes" id="UP000681414"/>
    </source>
</evidence>
<gene>
    <name evidence="8" type="ORF">KHA97_01185</name>
</gene>
<evidence type="ECO:0000256" key="5">
    <source>
        <dbReference type="PROSITE-ProRule" id="PRU01248"/>
    </source>
</evidence>
<dbReference type="Gene3D" id="1.10.443.10">
    <property type="entry name" value="Intergrase catalytic core"/>
    <property type="match status" value="1"/>
</dbReference>
<dbReference type="EMBL" id="JAGYPG010000001">
    <property type="protein sequence ID" value="MBS4193682.1"/>
    <property type="molecule type" value="Genomic_DNA"/>
</dbReference>
<reference evidence="8 9" key="1">
    <citation type="submission" date="2021-05" db="EMBL/GenBank/DDBJ databases">
        <title>Novel Bacillus species.</title>
        <authorList>
            <person name="Liu G."/>
        </authorList>
    </citation>
    <scope>NUCLEOTIDE SEQUENCE [LARGE SCALE GENOMIC DNA]</scope>
    <source>
        <strain evidence="9">FJAT-49780</strain>
    </source>
</reference>
<name>A0A942YEP8_9BACI</name>
<dbReference type="Gene3D" id="1.10.150.130">
    <property type="match status" value="1"/>
</dbReference>
<dbReference type="PROSITE" id="PS51900">
    <property type="entry name" value="CB"/>
    <property type="match status" value="1"/>
</dbReference>
<dbReference type="RefSeq" id="WP_066294838.1">
    <property type="nucleotide sequence ID" value="NZ_JAGYPG010000001.1"/>
</dbReference>
<feature type="domain" description="Core-binding (CB)" evidence="7">
    <location>
        <begin position="62"/>
        <end position="143"/>
    </location>
</feature>
<evidence type="ECO:0000259" key="6">
    <source>
        <dbReference type="PROSITE" id="PS51898"/>
    </source>
</evidence>
<dbReference type="GO" id="GO:0003677">
    <property type="term" value="F:DNA binding"/>
    <property type="evidence" value="ECO:0007669"/>
    <property type="project" value="UniProtKB-UniRule"/>
</dbReference>
<dbReference type="Proteomes" id="UP000681414">
    <property type="component" value="Unassembled WGS sequence"/>
</dbReference>
<dbReference type="GO" id="GO:0015074">
    <property type="term" value="P:DNA integration"/>
    <property type="evidence" value="ECO:0007669"/>
    <property type="project" value="UniProtKB-KW"/>
</dbReference>
<comment type="caution">
    <text evidence="8">The sequence shown here is derived from an EMBL/GenBank/DDBJ whole genome shotgun (WGS) entry which is preliminary data.</text>
</comment>
<dbReference type="Pfam" id="PF13495">
    <property type="entry name" value="Phage_int_SAM_4"/>
    <property type="match status" value="1"/>
</dbReference>
<dbReference type="InterPro" id="IPR010998">
    <property type="entry name" value="Integrase_recombinase_N"/>
</dbReference>
<keyword evidence="2" id="KW-0229">DNA integration</keyword>
<evidence type="ECO:0000256" key="1">
    <source>
        <dbReference type="ARBA" id="ARBA00008857"/>
    </source>
</evidence>
<protein>
    <submittedName>
        <fullName evidence="8">Site-specific integrase</fullName>
    </submittedName>
</protein>
<dbReference type="SUPFAM" id="SSF56349">
    <property type="entry name" value="DNA breaking-rejoining enzymes"/>
    <property type="match status" value="1"/>
</dbReference>
<evidence type="ECO:0000256" key="2">
    <source>
        <dbReference type="ARBA" id="ARBA00022908"/>
    </source>
</evidence>
<dbReference type="InterPro" id="IPR013762">
    <property type="entry name" value="Integrase-like_cat_sf"/>
</dbReference>
<dbReference type="AlphaFoldDB" id="A0A942YEP8"/>